<organism evidence="1 2">
    <name type="scientific">Burkholderia vietnamiensis (strain G4 / LMG 22486)</name>
    <name type="common">Burkholderia cepacia (strain R1808)</name>
    <dbReference type="NCBI Taxonomy" id="269482"/>
    <lineage>
        <taxon>Bacteria</taxon>
        <taxon>Pseudomonadati</taxon>
        <taxon>Pseudomonadota</taxon>
        <taxon>Betaproteobacteria</taxon>
        <taxon>Burkholderiales</taxon>
        <taxon>Burkholderiaceae</taxon>
        <taxon>Burkholderia</taxon>
        <taxon>Burkholderia cepacia complex</taxon>
    </lineage>
</organism>
<reference evidence="2" key="1">
    <citation type="submission" date="2007-03" db="EMBL/GenBank/DDBJ databases">
        <title>Complete sequence of chromosome 1 of Burkholderia vietnamiensis G4.</title>
        <authorList>
            <consortium name="US DOE Joint Genome Institute"/>
            <person name="Copeland A."/>
            <person name="Lucas S."/>
            <person name="Lapidus A."/>
            <person name="Barry K."/>
            <person name="Detter J.C."/>
            <person name="Glavina del Rio T."/>
            <person name="Hammon N."/>
            <person name="Israni S."/>
            <person name="Dalin E."/>
            <person name="Tice H."/>
            <person name="Pitluck S."/>
            <person name="Chain P."/>
            <person name="Malfatti S."/>
            <person name="Shin M."/>
            <person name="Vergez L."/>
            <person name="Schmutz J."/>
            <person name="Larimer F."/>
            <person name="Land M."/>
            <person name="Hauser L."/>
            <person name="Kyrpides N."/>
            <person name="Tiedje J."/>
            <person name="Richardson P."/>
        </authorList>
    </citation>
    <scope>NUCLEOTIDE SEQUENCE [LARGE SCALE GENOMIC DNA]</scope>
    <source>
        <strain evidence="2">G4 / LMG 22486</strain>
    </source>
</reference>
<evidence type="ECO:0000313" key="1">
    <source>
        <dbReference type="EMBL" id="ABO53315.1"/>
    </source>
</evidence>
<dbReference type="EMBL" id="CP000614">
    <property type="protein sequence ID" value="ABO53315.1"/>
    <property type="molecule type" value="Genomic_DNA"/>
</dbReference>
<name>A4JAL2_BURVG</name>
<gene>
    <name evidence="1" type="ordered locus">Bcep1808_0302</name>
</gene>
<evidence type="ECO:0000313" key="2">
    <source>
        <dbReference type="Proteomes" id="UP000002287"/>
    </source>
</evidence>
<dbReference type="AlphaFoldDB" id="A4JAL2"/>
<dbReference type="HOGENOM" id="CLU_1955514_0_0_4"/>
<protein>
    <submittedName>
        <fullName evidence="1">Uncharacterized protein</fullName>
    </submittedName>
</protein>
<dbReference type="Proteomes" id="UP000002287">
    <property type="component" value="Chromosome 1"/>
</dbReference>
<sequence>MRFPPFCRLAPAARPDGRASGSTRVRLTCGARRGRLRIGVLRGDVAQLRADARQCARALRAHRAGHREKGRGHDQETLDMACVHCTSFKTAGASPVASEQTDAAGHLRQADKINGVCTKMGTALHAFT</sequence>
<proteinExistence type="predicted"/>
<dbReference type="KEGG" id="bvi:Bcep1808_0302"/>
<accession>A4JAL2</accession>